<feature type="transmembrane region" description="Helical" evidence="2">
    <location>
        <begin position="520"/>
        <end position="538"/>
    </location>
</feature>
<keyword evidence="2" id="KW-1133">Transmembrane helix</keyword>
<evidence type="ECO:0000313" key="4">
    <source>
        <dbReference type="EMBL" id="QHC01341.1"/>
    </source>
</evidence>
<gene>
    <name evidence="4" type="ORF">EK0264_14315</name>
</gene>
<proteinExistence type="predicted"/>
<dbReference type="RefSeq" id="WP_159546478.1">
    <property type="nucleotide sequence ID" value="NZ_CP047156.1"/>
</dbReference>
<dbReference type="AlphaFoldDB" id="A0A7L4YPZ0"/>
<organism evidence="4 5">
    <name type="scientific">Epidermidibacterium keratini</name>
    <dbReference type="NCBI Taxonomy" id="1891644"/>
    <lineage>
        <taxon>Bacteria</taxon>
        <taxon>Bacillati</taxon>
        <taxon>Actinomycetota</taxon>
        <taxon>Actinomycetes</taxon>
        <taxon>Sporichthyales</taxon>
        <taxon>Sporichthyaceae</taxon>
        <taxon>Epidermidibacterium</taxon>
    </lineage>
</organism>
<keyword evidence="2" id="KW-0812">Transmembrane</keyword>
<feature type="transmembrane region" description="Helical" evidence="2">
    <location>
        <begin position="365"/>
        <end position="385"/>
    </location>
</feature>
<feature type="transmembrane region" description="Helical" evidence="2">
    <location>
        <begin position="598"/>
        <end position="621"/>
    </location>
</feature>
<evidence type="ECO:0000313" key="5">
    <source>
        <dbReference type="Proteomes" id="UP000463857"/>
    </source>
</evidence>
<dbReference type="EMBL" id="CP047156">
    <property type="protein sequence ID" value="QHC01341.1"/>
    <property type="molecule type" value="Genomic_DNA"/>
</dbReference>
<evidence type="ECO:0000256" key="3">
    <source>
        <dbReference type="SAM" id="SignalP"/>
    </source>
</evidence>
<feature type="transmembrane region" description="Helical" evidence="2">
    <location>
        <begin position="633"/>
        <end position="651"/>
    </location>
</feature>
<feature type="transmembrane region" description="Helical" evidence="2">
    <location>
        <begin position="494"/>
        <end position="514"/>
    </location>
</feature>
<evidence type="ECO:0008006" key="6">
    <source>
        <dbReference type="Google" id="ProtNLM"/>
    </source>
</evidence>
<feature type="transmembrane region" description="Helical" evidence="2">
    <location>
        <begin position="424"/>
        <end position="447"/>
    </location>
</feature>
<feature type="region of interest" description="Disordered" evidence="1">
    <location>
        <begin position="223"/>
        <end position="250"/>
    </location>
</feature>
<evidence type="ECO:0000256" key="2">
    <source>
        <dbReference type="SAM" id="Phobius"/>
    </source>
</evidence>
<dbReference type="Proteomes" id="UP000463857">
    <property type="component" value="Chromosome"/>
</dbReference>
<protein>
    <recommendedName>
        <fullName evidence="6">Alkaline phosphatase family protein</fullName>
    </recommendedName>
</protein>
<accession>A0A7L4YPZ0</accession>
<dbReference type="InParanoid" id="A0A7L4YPZ0"/>
<dbReference type="SUPFAM" id="SSF53649">
    <property type="entry name" value="Alkaline phosphatase-like"/>
    <property type="match status" value="1"/>
</dbReference>
<dbReference type="OrthoDB" id="3264110at2"/>
<reference evidence="4 5" key="1">
    <citation type="journal article" date="2018" name="Int. J. Syst. Evol. Microbiol.">
        <title>Epidermidibacterium keratini gen. nov., sp. nov., a member of the family Sporichthyaceae, isolated from keratin epidermis.</title>
        <authorList>
            <person name="Lee D.G."/>
            <person name="Trujillo M.E."/>
            <person name="Kang S."/>
            <person name="Nam J.J."/>
            <person name="Kim Y.J."/>
        </authorList>
    </citation>
    <scope>NUCLEOTIDE SEQUENCE [LARGE SCALE GENOMIC DNA]</scope>
    <source>
        <strain evidence="4 5">EPI-7</strain>
    </source>
</reference>
<feature type="transmembrane region" description="Helical" evidence="2">
    <location>
        <begin position="459"/>
        <end position="482"/>
    </location>
</feature>
<name>A0A7L4YPZ0_9ACTN</name>
<evidence type="ECO:0000256" key="1">
    <source>
        <dbReference type="SAM" id="MobiDB-lite"/>
    </source>
</evidence>
<keyword evidence="5" id="KW-1185">Reference proteome</keyword>
<feature type="signal peptide" evidence="3">
    <location>
        <begin position="1"/>
        <end position="20"/>
    </location>
</feature>
<feature type="transmembrane region" description="Helical" evidence="2">
    <location>
        <begin position="545"/>
        <end position="565"/>
    </location>
</feature>
<feature type="transmembrane region" description="Helical" evidence="2">
    <location>
        <begin position="657"/>
        <end position="676"/>
    </location>
</feature>
<dbReference type="KEGG" id="eke:EK0264_14315"/>
<sequence>MSAGFVLVLFAILFAPPSPAAADTAPPVVVVAMSGVGWHDASAATPALSSLLRDGATANLVPRSVGATSCPIDGWLAISSGSRAAAPGECRPPQQPKGGTVPDWPAYQQAVRDQPYDAQLGRLGQTLRAASVSAAALGPGAAIALADPSGSLVGQYAGPADDPAQLAAALPPVLTDVELTVIDIGSAAGGLAALDDRLAAVLDAVRSSRPEAVVLVASIADGPPVVAGDQSPPGDEPREGTESTEGDRPPAGLQIAALLDPAAGGPRSLGSPSTRLTGLAQATDLAPTILQLLGLTPPVAMAGAPMEIGQQTPDPRAGLVDDAQHARAVTERVAGLYDTLVVLGLAVCGAGWLALRRGGSVPAPALLVVGALPAASFLANLLPWWRSGSPAWAYLGSVVAAAVAVTVLALNGPWRRSRWGPPTCLAVVTEVTLLVGVLGVDAVQYAAPMGISPLVGGRFYGFGNSAFALHATAALVIAAAAADRLARRGQRRRAAVVVAAVGAVAVVADGHPSFGADFGGPPALLPAFGVLAVLALGVRLTAARIALVIGISALAAVSLSVLDWLRPPPERSHLGRFVQTVLDGELGSVLARKVEQNFANLTGSTLTLLAIAGTLLLIAMVRPRLATVANAPMLRPLVVALGIAWAIGFAVNDSGVLVPAVGMMLGIPVILGLLAAQPARSTAASAAIV</sequence>
<feature type="transmembrane region" description="Helical" evidence="2">
    <location>
        <begin position="334"/>
        <end position="353"/>
    </location>
</feature>
<feature type="chain" id="PRO_5038970568" description="Alkaline phosphatase family protein" evidence="3">
    <location>
        <begin position="21"/>
        <end position="689"/>
    </location>
</feature>
<dbReference type="InterPro" id="IPR017850">
    <property type="entry name" value="Alkaline_phosphatase_core_sf"/>
</dbReference>
<keyword evidence="3" id="KW-0732">Signal</keyword>
<keyword evidence="2" id="KW-0472">Membrane</keyword>
<feature type="transmembrane region" description="Helical" evidence="2">
    <location>
        <begin position="391"/>
        <end position="412"/>
    </location>
</feature>
<feature type="compositionally biased region" description="Basic and acidic residues" evidence="1">
    <location>
        <begin position="235"/>
        <end position="248"/>
    </location>
</feature>